<keyword evidence="1" id="KW-0472">Membrane</keyword>
<evidence type="ECO:0008006" key="4">
    <source>
        <dbReference type="Google" id="ProtNLM"/>
    </source>
</evidence>
<proteinExistence type="predicted"/>
<gene>
    <name evidence="2" type="ORF">A3C25_00550</name>
</gene>
<feature type="transmembrane region" description="Helical" evidence="1">
    <location>
        <begin position="276"/>
        <end position="301"/>
    </location>
</feature>
<protein>
    <recommendedName>
        <fullName evidence="4">Glycosyltransferase RgtA/B/C/D-like domain-containing protein</fullName>
    </recommendedName>
</protein>
<feature type="transmembrane region" description="Helical" evidence="1">
    <location>
        <begin position="88"/>
        <end position="113"/>
    </location>
</feature>
<accession>A0A1F7H300</accession>
<evidence type="ECO:0000313" key="2">
    <source>
        <dbReference type="EMBL" id="OGK25294.1"/>
    </source>
</evidence>
<keyword evidence="1" id="KW-0812">Transmembrane</keyword>
<reference evidence="2 3" key="1">
    <citation type="journal article" date="2016" name="Nat. Commun.">
        <title>Thousands of microbial genomes shed light on interconnected biogeochemical processes in an aquifer system.</title>
        <authorList>
            <person name="Anantharaman K."/>
            <person name="Brown C.T."/>
            <person name="Hug L.A."/>
            <person name="Sharon I."/>
            <person name="Castelle C.J."/>
            <person name="Probst A.J."/>
            <person name="Thomas B.C."/>
            <person name="Singh A."/>
            <person name="Wilkins M.J."/>
            <person name="Karaoz U."/>
            <person name="Brodie E.L."/>
            <person name="Williams K.H."/>
            <person name="Hubbard S.S."/>
            <person name="Banfield J.F."/>
        </authorList>
    </citation>
    <scope>NUCLEOTIDE SEQUENCE [LARGE SCALE GENOMIC DNA]</scope>
</reference>
<organism evidence="2 3">
    <name type="scientific">Candidatus Roizmanbacteria bacterium RIFCSPHIGHO2_02_FULL_38_11</name>
    <dbReference type="NCBI Taxonomy" id="1802039"/>
    <lineage>
        <taxon>Bacteria</taxon>
        <taxon>Candidatus Roizmaniibacteriota</taxon>
    </lineage>
</organism>
<name>A0A1F7H300_9BACT</name>
<feature type="transmembrane region" description="Helical" evidence="1">
    <location>
        <begin position="202"/>
        <end position="222"/>
    </location>
</feature>
<dbReference type="EMBL" id="MFZO01000013">
    <property type="protein sequence ID" value="OGK25294.1"/>
    <property type="molecule type" value="Genomic_DNA"/>
</dbReference>
<feature type="transmembrane region" description="Helical" evidence="1">
    <location>
        <begin position="125"/>
        <end position="150"/>
    </location>
</feature>
<feature type="transmembrane region" description="Helical" evidence="1">
    <location>
        <begin position="321"/>
        <end position="341"/>
    </location>
</feature>
<evidence type="ECO:0000256" key="1">
    <source>
        <dbReference type="SAM" id="Phobius"/>
    </source>
</evidence>
<keyword evidence="1" id="KW-1133">Transmembrane helix</keyword>
<dbReference type="Proteomes" id="UP000177913">
    <property type="component" value="Unassembled WGS sequence"/>
</dbReference>
<comment type="caution">
    <text evidence="2">The sequence shown here is derived from an EMBL/GenBank/DDBJ whole genome shotgun (WGS) entry which is preliminary data.</text>
</comment>
<feature type="transmembrane region" description="Helical" evidence="1">
    <location>
        <begin position="170"/>
        <end position="190"/>
    </location>
</feature>
<sequence length="490" mass="57650">MKFWRNKLLFFRKYSVFSHLSIVLLSLSAFIYFLKAKIFLDPDFGWALRLGELILKNGIPKTDPFSYTMPSYPYVDYEWFTHVGMAKLYAFSGYTVLALIFTLLAIITILICVRNSDARFIPLQILFASATLFSYFGVRSQVITWLFFAVVSKTVLDEVWWKRLKYFMPVLFLLWANMHGGFIAGLIVLFAATIQRRNIKDVVILLFSILITLLNPYGLRLWKEVWISTTDFPIRFYIIEWRPIFFSITAVALISIAYFSAFIVQYRKKYKAYEILIFVLMFMAAFSSSRNIPLFVIYALILMKKGIGSFMLEIGNNRQKLFRFRLAYAFFFSIVSVLAFLQVKGDYLAAKTRSEDEYYPRQAINYLSRNIPKGQIYSSYEWGGYLDWKFPQKKVFIDGRMASWRQIPNNLEAGYVFGENNSLLLLKLSLPKVFKKYHIDTVLLPRAWLVERKRDTTWEVASKFVKALKKNKFREVYQDQVAIVYFQEEK</sequence>
<feature type="transmembrane region" description="Helical" evidence="1">
    <location>
        <begin position="242"/>
        <end position="264"/>
    </location>
</feature>
<dbReference type="AlphaFoldDB" id="A0A1F7H300"/>
<evidence type="ECO:0000313" key="3">
    <source>
        <dbReference type="Proteomes" id="UP000177913"/>
    </source>
</evidence>